<evidence type="ECO:0000313" key="2">
    <source>
        <dbReference type="Proteomes" id="UP000436284"/>
    </source>
</evidence>
<keyword evidence="2" id="KW-1185">Reference proteome</keyword>
<evidence type="ECO:0000313" key="1">
    <source>
        <dbReference type="EMBL" id="MXQ51033.1"/>
    </source>
</evidence>
<accession>A0A6N8TZQ1</accession>
<gene>
    <name evidence="1" type="ORF">GQ671_07085</name>
</gene>
<dbReference type="PANTHER" id="PTHR42110:SF1">
    <property type="entry name" value="L-ASPARAGINASE, PUTATIVE (AFU_ORTHOLOGUE AFUA_3G11890)-RELATED"/>
    <property type="match status" value="1"/>
</dbReference>
<dbReference type="OrthoDB" id="9770793at2"/>
<proteinExistence type="predicted"/>
<dbReference type="Pfam" id="PF06089">
    <property type="entry name" value="Asparaginase_II"/>
    <property type="match status" value="1"/>
</dbReference>
<comment type="caution">
    <text evidence="1">The sequence shown here is derived from an EMBL/GenBank/DDBJ whole genome shotgun (WGS) entry which is preliminary data.</text>
</comment>
<name>A0A6N8TZQ1_9STAP</name>
<sequence length="330" mass="36943">MEHHAIAIDYRNGLQENVHTGSICIIDENHELIYSAGDIHTPLFYRSAMKPIQAVPVFKTDIIEKYNLTNQEAALFIASQRGESYHETSLNSVRVKMMVDENELVCAKSYPLNESPKVRYIKEGKEKRKLMHNCAGKHLGFMGFAKMKGIPSDGYESMDHPIQQEILHSLSELAEVKEEDIISGVDGCGVPVHAVPLQNMAISYMKFADPEKIESNELRNSVEKIVRLMSASPEIIASENFICTVLLEDDNIVAKGGAEGVYCLALKREKISIALKVLSGSERVWPILVAKLLEKINYSNEETISSLKSLDSQYIRNDFGEIVGETKINI</sequence>
<protein>
    <submittedName>
        <fullName evidence="1">Asparaginase</fullName>
    </submittedName>
</protein>
<dbReference type="EMBL" id="WUUK01000002">
    <property type="protein sequence ID" value="MXQ51033.1"/>
    <property type="molecule type" value="Genomic_DNA"/>
</dbReference>
<dbReference type="RefSeq" id="WP_160654742.1">
    <property type="nucleotide sequence ID" value="NZ_JBHRWU010000001.1"/>
</dbReference>
<dbReference type="InterPro" id="IPR010349">
    <property type="entry name" value="Asparaginase_II"/>
</dbReference>
<dbReference type="Proteomes" id="UP000436284">
    <property type="component" value="Unassembled WGS sequence"/>
</dbReference>
<dbReference type="AlphaFoldDB" id="A0A6N8TZQ1"/>
<organism evidence="1 2">
    <name type="scientific">Salinicoccus hispanicus</name>
    <dbReference type="NCBI Taxonomy" id="157225"/>
    <lineage>
        <taxon>Bacteria</taxon>
        <taxon>Bacillati</taxon>
        <taxon>Bacillota</taxon>
        <taxon>Bacilli</taxon>
        <taxon>Bacillales</taxon>
        <taxon>Staphylococcaceae</taxon>
        <taxon>Salinicoccus</taxon>
    </lineage>
</organism>
<dbReference type="PANTHER" id="PTHR42110">
    <property type="entry name" value="L-ASPARAGINASE, PUTATIVE (AFU_ORTHOLOGUE AFUA_3G11890)-RELATED"/>
    <property type="match status" value="1"/>
</dbReference>
<reference evidence="1 2" key="1">
    <citation type="submission" date="2019-12" db="EMBL/GenBank/DDBJ databases">
        <title>Salinicoccus cyprini sp. nov., isolated from gastro-intestinal tract of mirror carp, Cyprinus carpio var. specularis, collected from Gobind Sagar Reservoir, Himachal Pradesh, India.</title>
        <authorList>
            <person name="Talwar C."/>
            <person name="Singh A.K."/>
            <person name="Lal R."/>
            <person name="Negi R.K."/>
        </authorList>
    </citation>
    <scope>NUCLEOTIDE SEQUENCE [LARGE SCALE GENOMIC DNA]</scope>
    <source>
        <strain evidence="1 2">J-82</strain>
    </source>
</reference>